<dbReference type="InterPro" id="IPR055170">
    <property type="entry name" value="GFO_IDH_MocA-like_dom"/>
</dbReference>
<sequence length="378" mass="40325">MRLANWPRARLRLGMVGGGLGGNIGAAHRTAALMDGRWDLVAGALSRDPRRGAESARAWQIAPDRSYPNAAEMAEAEAGRNDGIQAVAICTPNADHHPSAMAFLKAGIHVICDKPLTTSVALAEELVRTAKDQGLIFAVTHTYSGYPMVRAARRMIAAGQIGEVRSVSVEYLSQYHTAGSEGWQNDPARNGPLGAVAGTGTHAHHLAEFITGRRVTELSADLASLGPGNRLDDHATMHLRFDNGARGCLWNSTIAPGNQNGLSIRVHGSTGGLSWHQERPEELAYTPFGGATRLLYRNGAEVAAGAFELSRVPAGHPEGYLEAFANLYSEIAEAVTARLDGSADPEVAFPTVEDGLRGVRFMFAALSSARNESRFENL</sequence>
<feature type="domain" description="Gfo/Idh/MocA-like oxidoreductase N-terminal" evidence="1">
    <location>
        <begin position="12"/>
        <end position="141"/>
    </location>
</feature>
<evidence type="ECO:0000313" key="4">
    <source>
        <dbReference type="Proteomes" id="UP000481417"/>
    </source>
</evidence>
<organism evidence="3 4">
    <name type="scientific">Paracoccus lichenicola</name>
    <dbReference type="NCBI Taxonomy" id="2665644"/>
    <lineage>
        <taxon>Bacteria</taxon>
        <taxon>Pseudomonadati</taxon>
        <taxon>Pseudomonadota</taxon>
        <taxon>Alphaproteobacteria</taxon>
        <taxon>Rhodobacterales</taxon>
        <taxon>Paracoccaceae</taxon>
        <taxon>Paracoccus</taxon>
    </lineage>
</organism>
<dbReference type="SUPFAM" id="SSF51735">
    <property type="entry name" value="NAD(P)-binding Rossmann-fold domains"/>
    <property type="match status" value="1"/>
</dbReference>
<dbReference type="Gene3D" id="3.30.360.10">
    <property type="entry name" value="Dihydrodipicolinate Reductase, domain 2"/>
    <property type="match status" value="1"/>
</dbReference>
<dbReference type="GO" id="GO:0000166">
    <property type="term" value="F:nucleotide binding"/>
    <property type="evidence" value="ECO:0007669"/>
    <property type="project" value="InterPro"/>
</dbReference>
<dbReference type="InterPro" id="IPR036291">
    <property type="entry name" value="NAD(P)-bd_dom_sf"/>
</dbReference>
<dbReference type="AlphaFoldDB" id="A0A6L6HV68"/>
<name>A0A6L6HV68_9RHOB</name>
<proteinExistence type="predicted"/>
<dbReference type="InterPro" id="IPR051317">
    <property type="entry name" value="Gfo/Idh/MocA_oxidoreduct"/>
</dbReference>
<feature type="domain" description="GFO/IDH/MocA-like oxidoreductase" evidence="2">
    <location>
        <begin position="149"/>
        <end position="273"/>
    </location>
</feature>
<dbReference type="RefSeq" id="WP_154766018.1">
    <property type="nucleotide sequence ID" value="NZ_WMBT01000020.1"/>
</dbReference>
<dbReference type="Pfam" id="PF22725">
    <property type="entry name" value="GFO_IDH_MocA_C3"/>
    <property type="match status" value="1"/>
</dbReference>
<dbReference type="Pfam" id="PF01408">
    <property type="entry name" value="GFO_IDH_MocA"/>
    <property type="match status" value="1"/>
</dbReference>
<dbReference type="PANTHER" id="PTHR43708:SF3">
    <property type="entry name" value="OXIDOREDUCTASE"/>
    <property type="match status" value="1"/>
</dbReference>
<dbReference type="Gene3D" id="3.40.50.720">
    <property type="entry name" value="NAD(P)-binding Rossmann-like Domain"/>
    <property type="match status" value="1"/>
</dbReference>
<accession>A0A6L6HV68</accession>
<dbReference type="SUPFAM" id="SSF55347">
    <property type="entry name" value="Glyceraldehyde-3-phosphate dehydrogenase-like, C-terminal domain"/>
    <property type="match status" value="1"/>
</dbReference>
<dbReference type="PANTHER" id="PTHR43708">
    <property type="entry name" value="CONSERVED EXPRESSED OXIDOREDUCTASE (EUROFUNG)"/>
    <property type="match status" value="1"/>
</dbReference>
<reference evidence="3 4" key="1">
    <citation type="submission" date="2019-11" db="EMBL/GenBank/DDBJ databases">
        <authorList>
            <person name="Lang L."/>
        </authorList>
    </citation>
    <scope>NUCLEOTIDE SEQUENCE [LARGE SCALE GENOMIC DNA]</scope>
    <source>
        <strain evidence="3 4">YIM 132242</strain>
    </source>
</reference>
<gene>
    <name evidence="3" type="ORF">GIY56_16770</name>
</gene>
<keyword evidence="4" id="KW-1185">Reference proteome</keyword>
<protein>
    <submittedName>
        <fullName evidence="3">Gfo/Idh/MocA family oxidoreductase</fullName>
    </submittedName>
</protein>
<evidence type="ECO:0000259" key="1">
    <source>
        <dbReference type="Pfam" id="PF01408"/>
    </source>
</evidence>
<comment type="caution">
    <text evidence="3">The sequence shown here is derived from an EMBL/GenBank/DDBJ whole genome shotgun (WGS) entry which is preliminary data.</text>
</comment>
<dbReference type="Proteomes" id="UP000481417">
    <property type="component" value="Unassembled WGS sequence"/>
</dbReference>
<evidence type="ECO:0000313" key="3">
    <source>
        <dbReference type="EMBL" id="MTE01945.1"/>
    </source>
</evidence>
<dbReference type="EMBL" id="WMBT01000020">
    <property type="protein sequence ID" value="MTE01945.1"/>
    <property type="molecule type" value="Genomic_DNA"/>
</dbReference>
<evidence type="ECO:0000259" key="2">
    <source>
        <dbReference type="Pfam" id="PF22725"/>
    </source>
</evidence>
<dbReference type="InterPro" id="IPR000683">
    <property type="entry name" value="Gfo/Idh/MocA-like_OxRdtase_N"/>
</dbReference>